<organism evidence="3 4">
    <name type="scientific">Sistotremastrum niveocremeum HHB9708</name>
    <dbReference type="NCBI Taxonomy" id="1314777"/>
    <lineage>
        <taxon>Eukaryota</taxon>
        <taxon>Fungi</taxon>
        <taxon>Dikarya</taxon>
        <taxon>Basidiomycota</taxon>
        <taxon>Agaricomycotina</taxon>
        <taxon>Agaricomycetes</taxon>
        <taxon>Sistotremastrales</taxon>
        <taxon>Sistotremastraceae</taxon>
        <taxon>Sertulicium</taxon>
        <taxon>Sertulicium niveocremeum</taxon>
    </lineage>
</organism>
<dbReference type="PRINTS" id="PR00625">
    <property type="entry name" value="JDOMAIN"/>
</dbReference>
<dbReference type="InterPro" id="IPR001623">
    <property type="entry name" value="DnaJ_domain"/>
</dbReference>
<dbReference type="CDD" id="cd06257">
    <property type="entry name" value="DnaJ"/>
    <property type="match status" value="1"/>
</dbReference>
<evidence type="ECO:0000256" key="1">
    <source>
        <dbReference type="SAM" id="MobiDB-lite"/>
    </source>
</evidence>
<dbReference type="Proteomes" id="UP000076722">
    <property type="component" value="Unassembled WGS sequence"/>
</dbReference>
<feature type="compositionally biased region" description="Basic residues" evidence="1">
    <location>
        <begin position="217"/>
        <end position="229"/>
    </location>
</feature>
<dbReference type="AlphaFoldDB" id="A0A164VLV6"/>
<dbReference type="STRING" id="1314777.A0A164VLV6"/>
<proteinExistence type="predicted"/>
<evidence type="ECO:0000259" key="2">
    <source>
        <dbReference type="PROSITE" id="PS50076"/>
    </source>
</evidence>
<dbReference type="PROSITE" id="PS50076">
    <property type="entry name" value="DNAJ_2"/>
    <property type="match status" value="1"/>
</dbReference>
<dbReference type="InterPro" id="IPR036869">
    <property type="entry name" value="J_dom_sf"/>
</dbReference>
<dbReference type="PANTHER" id="PTHR46620">
    <property type="entry name" value="J DOMAIN-CONTAINING PROTEIN SPF31"/>
    <property type="match status" value="1"/>
</dbReference>
<dbReference type="EMBL" id="KV419405">
    <property type="protein sequence ID" value="KZS94273.1"/>
    <property type="molecule type" value="Genomic_DNA"/>
</dbReference>
<feature type="domain" description="J" evidence="2">
    <location>
        <begin position="50"/>
        <end position="114"/>
    </location>
</feature>
<dbReference type="Pfam" id="PF00226">
    <property type="entry name" value="DnaJ"/>
    <property type="match status" value="1"/>
</dbReference>
<reference evidence="3 4" key="1">
    <citation type="journal article" date="2016" name="Mol. Biol. Evol.">
        <title>Comparative Genomics of Early-Diverging Mushroom-Forming Fungi Provides Insights into the Origins of Lignocellulose Decay Capabilities.</title>
        <authorList>
            <person name="Nagy L.G."/>
            <person name="Riley R."/>
            <person name="Tritt A."/>
            <person name="Adam C."/>
            <person name="Daum C."/>
            <person name="Floudas D."/>
            <person name="Sun H."/>
            <person name="Yadav J.S."/>
            <person name="Pangilinan J."/>
            <person name="Larsson K.H."/>
            <person name="Matsuura K."/>
            <person name="Barry K."/>
            <person name="Labutti K."/>
            <person name="Kuo R."/>
            <person name="Ohm R.A."/>
            <person name="Bhattacharya S.S."/>
            <person name="Shirouzu T."/>
            <person name="Yoshinaga Y."/>
            <person name="Martin F.M."/>
            <person name="Grigoriev I.V."/>
            <person name="Hibbett D.S."/>
        </authorList>
    </citation>
    <scope>NUCLEOTIDE SEQUENCE [LARGE SCALE GENOMIC DNA]</scope>
    <source>
        <strain evidence="3 4">HHB9708</strain>
    </source>
</reference>
<dbReference type="SMART" id="SM00271">
    <property type="entry name" value="DnaJ"/>
    <property type="match status" value="1"/>
</dbReference>
<dbReference type="OrthoDB" id="342454at2759"/>
<evidence type="ECO:0000313" key="3">
    <source>
        <dbReference type="EMBL" id="KZS94273.1"/>
    </source>
</evidence>
<dbReference type="PANTHER" id="PTHR46620:SF1">
    <property type="entry name" value="J DOMAIN-CONTAINING PROTEIN SPF31"/>
    <property type="match status" value="1"/>
</dbReference>
<gene>
    <name evidence="3" type="ORF">SISNIDRAFT_505567</name>
</gene>
<evidence type="ECO:0000313" key="4">
    <source>
        <dbReference type="Proteomes" id="UP000076722"/>
    </source>
</evidence>
<dbReference type="Gene3D" id="1.10.287.110">
    <property type="entry name" value="DnaJ domain"/>
    <property type="match status" value="1"/>
</dbReference>
<accession>A0A164VLV6</accession>
<feature type="compositionally biased region" description="Basic and acidic residues" evidence="1">
    <location>
        <begin position="177"/>
        <end position="209"/>
    </location>
</feature>
<keyword evidence="4" id="KW-1185">Reference proteome</keyword>
<protein>
    <submittedName>
        <fullName evidence="3">DnaJ-domain-containing protein</fullName>
    </submittedName>
</protein>
<dbReference type="SUPFAM" id="SSF46565">
    <property type="entry name" value="Chaperone J-domain"/>
    <property type="match status" value="1"/>
</dbReference>
<feature type="region of interest" description="Disordered" evidence="1">
    <location>
        <begin position="173"/>
        <end position="229"/>
    </location>
</feature>
<sequence>MSTSSASKDKATAGKEDAFDAELDRLLNREATGLQRELEITRILKSLKLNPYEILDIGYSATPEEVKRKYRQLSLFIHPDKTSDPRAPDAFDILKKAEAELSDKDKREELDAVIKQCRILVLKTLSLPPTTPDDHEALQDLVPSFKDRMKVKAKEMLIEEEVRRRQAIRVNLANEGNEQRQKDAEVAQKKRKAEEDARWEENRESRVDSWRSFAGNKGKKKKQKTALLG</sequence>
<name>A0A164VLV6_9AGAM</name>